<accession>A0A841K2Y5</accession>
<proteinExistence type="predicted"/>
<evidence type="ECO:0000313" key="2">
    <source>
        <dbReference type="Proteomes" id="UP000538666"/>
    </source>
</evidence>
<sequence length="49" mass="5633">MRLEEDGLRITTARHRLAKARALVRKYIPDSVSLADELIAERREAAKLE</sequence>
<dbReference type="EMBL" id="JACHEK010000011">
    <property type="protein sequence ID" value="MBB6146937.1"/>
    <property type="molecule type" value="Genomic_DNA"/>
</dbReference>
<dbReference type="AlphaFoldDB" id="A0A841K2Y5"/>
<comment type="caution">
    <text evidence="1">The sequence shown here is derived from an EMBL/GenBank/DDBJ whole genome shotgun (WGS) entry which is preliminary data.</text>
</comment>
<protein>
    <submittedName>
        <fullName evidence="1">Uncharacterized protein</fullName>
    </submittedName>
</protein>
<reference evidence="1 2" key="1">
    <citation type="submission" date="2020-08" db="EMBL/GenBank/DDBJ databases">
        <title>Genomic Encyclopedia of Type Strains, Phase IV (KMG-IV): sequencing the most valuable type-strain genomes for metagenomic binning, comparative biology and taxonomic classification.</title>
        <authorList>
            <person name="Goeker M."/>
        </authorList>
    </citation>
    <scope>NUCLEOTIDE SEQUENCE [LARGE SCALE GENOMIC DNA]</scope>
    <source>
        <strain evidence="1 2">DSM 103733</strain>
    </source>
</reference>
<organism evidence="1 2">
    <name type="scientific">Silvibacterium bohemicum</name>
    <dbReference type="NCBI Taxonomy" id="1577686"/>
    <lineage>
        <taxon>Bacteria</taxon>
        <taxon>Pseudomonadati</taxon>
        <taxon>Acidobacteriota</taxon>
        <taxon>Terriglobia</taxon>
        <taxon>Terriglobales</taxon>
        <taxon>Acidobacteriaceae</taxon>
        <taxon>Silvibacterium</taxon>
    </lineage>
</organism>
<evidence type="ECO:0000313" key="1">
    <source>
        <dbReference type="EMBL" id="MBB6146937.1"/>
    </source>
</evidence>
<name>A0A841K2Y5_9BACT</name>
<keyword evidence="2" id="KW-1185">Reference proteome</keyword>
<gene>
    <name evidence="1" type="ORF">HNQ77_004918</name>
</gene>
<dbReference type="Proteomes" id="UP000538666">
    <property type="component" value="Unassembled WGS sequence"/>
</dbReference>